<organism evidence="2 8">
    <name type="scientific">Bifidobacterium longum</name>
    <dbReference type="NCBI Taxonomy" id="216816"/>
    <lineage>
        <taxon>Bacteria</taxon>
        <taxon>Bacillati</taxon>
        <taxon>Actinomycetota</taxon>
        <taxon>Actinomycetes</taxon>
        <taxon>Bifidobacteriales</taxon>
        <taxon>Bifidobacteriaceae</taxon>
        <taxon>Bifidobacterium</taxon>
    </lineage>
</organism>
<gene>
    <name evidence="5" type="ORF">DWV59_10070</name>
    <name evidence="4" type="ORF">DXC63_00920</name>
    <name evidence="2" type="ORF">GT999_07695</name>
    <name evidence="3" type="ORF">GUA24_07780</name>
    <name evidence="1" type="ORF">KSW34_04995</name>
</gene>
<sequence>MLQDGADVHGARILPSPLRCLPQQMFHGRINGKRVVGLQLEWFAGEERLNSFDPVLLDLGELLCCRT</sequence>
<reference evidence="1" key="3">
    <citation type="submission" date="2021-06" db="EMBL/GenBank/DDBJ databases">
        <title>Collection of gut derived symbiotic bacterial strains cultured from healthy donors.</title>
        <authorList>
            <person name="Lin H."/>
            <person name="Littmann E."/>
            <person name="Pamer E.G."/>
        </authorList>
    </citation>
    <scope>NUCLEOTIDE SEQUENCE</scope>
    <source>
        <strain evidence="1">MSK.19.9</strain>
    </source>
</reference>
<dbReference type="Proteomes" id="UP000638311">
    <property type="component" value="Unassembled WGS sequence"/>
</dbReference>
<proteinExistence type="predicted"/>
<dbReference type="Proteomes" id="UP000466472">
    <property type="component" value="Unassembled WGS sequence"/>
</dbReference>
<dbReference type="EMBL" id="QSRZ01000001">
    <property type="protein sequence ID" value="RGL52658.1"/>
    <property type="molecule type" value="Genomic_DNA"/>
</dbReference>
<dbReference type="EMBL" id="JAHOFX010000005">
    <property type="protein sequence ID" value="MBV3438364.1"/>
    <property type="molecule type" value="Genomic_DNA"/>
</dbReference>
<dbReference type="EMBL" id="WXEF01000017">
    <property type="protein sequence ID" value="MZR89163.1"/>
    <property type="molecule type" value="Genomic_DNA"/>
</dbReference>
<protein>
    <submittedName>
        <fullName evidence="2">Uncharacterized protein</fullName>
    </submittedName>
</protein>
<evidence type="ECO:0000313" key="4">
    <source>
        <dbReference type="EMBL" id="RGL52658.1"/>
    </source>
</evidence>
<evidence type="ECO:0000313" key="1">
    <source>
        <dbReference type="EMBL" id="MBV3438364.1"/>
    </source>
</evidence>
<dbReference type="Proteomes" id="UP000265775">
    <property type="component" value="Unassembled WGS sequence"/>
</dbReference>
<reference evidence="2 8" key="2">
    <citation type="journal article" date="2019" name="Nat. Med.">
        <title>A library of human gut bacterial isolates paired with longitudinal multiomics data enables mechanistic microbiome research.</title>
        <authorList>
            <person name="Poyet M."/>
            <person name="Groussin M."/>
            <person name="Gibbons S.M."/>
            <person name="Avila-Pacheco J."/>
            <person name="Jiang X."/>
            <person name="Kearney S.M."/>
            <person name="Perrotta A.R."/>
            <person name="Berdy B."/>
            <person name="Zhao S."/>
            <person name="Lieberman T.D."/>
            <person name="Swanson P.K."/>
            <person name="Smith M."/>
            <person name="Roesemann S."/>
            <person name="Alexander J.E."/>
            <person name="Rich S.A."/>
            <person name="Livny J."/>
            <person name="Vlamakis H."/>
            <person name="Clish C."/>
            <person name="Bullock K."/>
            <person name="Deik A."/>
            <person name="Scott J."/>
            <person name="Pierce K.A."/>
            <person name="Xavier R.J."/>
            <person name="Alm E.J."/>
        </authorList>
    </citation>
    <scope>NUCLEOTIDE SEQUENCE [LARGE SCALE GENOMIC DNA]</scope>
    <source>
        <strain evidence="2 8">BIOML-A395</strain>
        <strain evidence="3">BIOML-A409</strain>
    </source>
</reference>
<reference evidence="6 7" key="1">
    <citation type="submission" date="2018-08" db="EMBL/GenBank/DDBJ databases">
        <title>A genome reference for cultivated species of the human gut microbiota.</title>
        <authorList>
            <person name="Zou Y."/>
            <person name="Xue W."/>
            <person name="Luo G."/>
        </authorList>
    </citation>
    <scope>NUCLEOTIDE SEQUENCE [LARGE SCALE GENOMIC DNA]</scope>
    <source>
        <strain evidence="5 7">AF11-12</strain>
        <strain evidence="4 6">TF06-45A</strain>
    </source>
</reference>
<dbReference type="Proteomes" id="UP000261288">
    <property type="component" value="Unassembled WGS sequence"/>
</dbReference>
<dbReference type="Proteomes" id="UP001195937">
    <property type="component" value="Unassembled WGS sequence"/>
</dbReference>
<evidence type="ECO:0000313" key="8">
    <source>
        <dbReference type="Proteomes" id="UP000466472"/>
    </source>
</evidence>
<evidence type="ECO:0000313" key="7">
    <source>
        <dbReference type="Proteomes" id="UP000265775"/>
    </source>
</evidence>
<evidence type="ECO:0000313" key="6">
    <source>
        <dbReference type="Proteomes" id="UP000261288"/>
    </source>
</evidence>
<evidence type="ECO:0000313" key="2">
    <source>
        <dbReference type="EMBL" id="MZR89163.1"/>
    </source>
</evidence>
<comment type="caution">
    <text evidence="2">The sequence shown here is derived from an EMBL/GenBank/DDBJ whole genome shotgun (WGS) entry which is preliminary data.</text>
</comment>
<evidence type="ECO:0000313" key="3">
    <source>
        <dbReference type="EMBL" id="MZU08902.1"/>
    </source>
</evidence>
<evidence type="ECO:0000313" key="5">
    <source>
        <dbReference type="EMBL" id="RGW63305.1"/>
    </source>
</evidence>
<dbReference type="AlphaFoldDB" id="A0A133L5T1"/>
<dbReference type="EMBL" id="QSAR01000014">
    <property type="protein sequence ID" value="RGW63305.1"/>
    <property type="molecule type" value="Genomic_DNA"/>
</dbReference>
<accession>A0A133L5T1</accession>
<dbReference type="EMBL" id="WXDR01000015">
    <property type="protein sequence ID" value="MZU08902.1"/>
    <property type="molecule type" value="Genomic_DNA"/>
</dbReference>
<name>A0A133L5T1_BIFLN</name>